<proteinExistence type="predicted"/>
<reference evidence="1 2" key="1">
    <citation type="submission" date="2019-12" db="EMBL/GenBank/DDBJ databases">
        <authorList>
            <person name="Floudas D."/>
            <person name="Bentzer J."/>
            <person name="Ahren D."/>
            <person name="Johansson T."/>
            <person name="Persson P."/>
            <person name="Tunlid A."/>
        </authorList>
    </citation>
    <scope>NUCLEOTIDE SEQUENCE [LARGE SCALE GENOMIC DNA]</scope>
    <source>
        <strain evidence="1 2">CBS 102.39</strain>
    </source>
</reference>
<dbReference type="EMBL" id="JAACJL010000015">
    <property type="protein sequence ID" value="KAF4620708.1"/>
    <property type="molecule type" value="Genomic_DNA"/>
</dbReference>
<sequence length="713" mass="78357">MGSAPVRCFVVSRRRRLKMQSGYPSILSSCYSFHKAEIFSNQAVHPFANTAAATCDLLQDLINTTDQVSRSLELYNSSTQWSWSNYKLISLLRQHTSIEHAVHSSAKNVQHLIDVLSTRPDVMYGESIPLLSSSIPQWCVEQLVAWGKSVGMESFCDEGQEGRYTVMLGGKVLVIDVDLVLERRDPLKPVLRVANVKTSNALSQSSGSTLTTSAPLDAFLAEHIASYCAEMQLEEEARNPLRAASLRKNIVEYLQYLVLLDRLASRKDDGGIRWFTDLDEFFPTMIAVAETEAENVASSLSMTKAPLDIFLLRSHSLPLPYLKSPSVSFLTYLSPAAYLTLLDKPQAENPGDATYPHIDLGISTIKSHLDSLGSDAVVATLFVDKISEANLYPASMSMPNAPARPSFPLSPLSADLDHSFPQIDNFNLHPDSQGPSNLKQEAYAWVLDFTDHGKRPGVVMSQSRMKVIELVVNPLGEGDGLHGVTDILSFSNGSWVDLLINPGRNIVSPERYTALYRSPNSLHPPLQLRLTAPEEPGFILERIPIHSIKEIWGILEVVREQSWLNGILMGCHWTTEGLKSEEEDIPDDTGATATEEELQAILDGTYTPRKIPVNVFLPSGSPTDNLFGTTDLGFSPASAPKIVMTSPERAPISGLVEITVTHDETKPRGVSVEVHGAMGSDLKPADLEEICRRGGTLGLSGRVWARGHHHMNA</sequence>
<protein>
    <submittedName>
        <fullName evidence="1">Uncharacterized protein</fullName>
    </submittedName>
</protein>
<name>A0A8H4R0Q0_9AGAR</name>
<gene>
    <name evidence="1" type="ORF">D9613_000556</name>
</gene>
<dbReference type="AlphaFoldDB" id="A0A8H4R0Q0"/>
<keyword evidence="2" id="KW-1185">Reference proteome</keyword>
<dbReference type="Proteomes" id="UP000521872">
    <property type="component" value="Unassembled WGS sequence"/>
</dbReference>
<evidence type="ECO:0000313" key="1">
    <source>
        <dbReference type="EMBL" id="KAF4620708.1"/>
    </source>
</evidence>
<evidence type="ECO:0000313" key="2">
    <source>
        <dbReference type="Proteomes" id="UP000521872"/>
    </source>
</evidence>
<accession>A0A8H4R0Q0</accession>
<organism evidence="1 2">
    <name type="scientific">Agrocybe pediades</name>
    <dbReference type="NCBI Taxonomy" id="84607"/>
    <lineage>
        <taxon>Eukaryota</taxon>
        <taxon>Fungi</taxon>
        <taxon>Dikarya</taxon>
        <taxon>Basidiomycota</taxon>
        <taxon>Agaricomycotina</taxon>
        <taxon>Agaricomycetes</taxon>
        <taxon>Agaricomycetidae</taxon>
        <taxon>Agaricales</taxon>
        <taxon>Agaricineae</taxon>
        <taxon>Strophariaceae</taxon>
        <taxon>Agrocybe</taxon>
    </lineage>
</organism>
<comment type="caution">
    <text evidence="1">The sequence shown here is derived from an EMBL/GenBank/DDBJ whole genome shotgun (WGS) entry which is preliminary data.</text>
</comment>
<dbReference type="PROSITE" id="PS51257">
    <property type="entry name" value="PROKAR_LIPOPROTEIN"/>
    <property type="match status" value="1"/>
</dbReference>